<evidence type="ECO:0000256" key="1">
    <source>
        <dbReference type="ARBA" id="ARBA00008668"/>
    </source>
</evidence>
<dbReference type="CDD" id="cd01837">
    <property type="entry name" value="SGNH_plant_lipase_like"/>
    <property type="match status" value="1"/>
</dbReference>
<dbReference type="EMBL" id="JACEIK010001008">
    <property type="protein sequence ID" value="MCD7464972.1"/>
    <property type="molecule type" value="Genomic_DNA"/>
</dbReference>
<reference evidence="5 6" key="1">
    <citation type="journal article" date="2021" name="BMC Genomics">
        <title>Datura genome reveals duplications of psychoactive alkaloid biosynthetic genes and high mutation rate following tissue culture.</title>
        <authorList>
            <person name="Rajewski A."/>
            <person name="Carter-House D."/>
            <person name="Stajich J."/>
            <person name="Litt A."/>
        </authorList>
    </citation>
    <scope>NUCLEOTIDE SEQUENCE [LARGE SCALE GENOMIC DNA]</scope>
    <source>
        <strain evidence="5">AR-01</strain>
    </source>
</reference>
<dbReference type="PANTHER" id="PTHR22835:SF683">
    <property type="entry name" value="OS05G0506800 PROTEIN"/>
    <property type="match status" value="1"/>
</dbReference>
<accession>A0ABS8T333</accession>
<dbReference type="InterPro" id="IPR035669">
    <property type="entry name" value="SGNH_plant_lipase-like"/>
</dbReference>
<dbReference type="InterPro" id="IPR036514">
    <property type="entry name" value="SGNH_hydro_sf"/>
</dbReference>
<keyword evidence="2" id="KW-0732">Signal</keyword>
<dbReference type="Gene3D" id="3.40.50.1110">
    <property type="entry name" value="SGNH hydrolase"/>
    <property type="match status" value="1"/>
</dbReference>
<comment type="similarity">
    <text evidence="1">Belongs to the 'GDSL' lipolytic enzyme family.</text>
</comment>
<keyword evidence="6" id="KW-1185">Reference proteome</keyword>
<organism evidence="5 6">
    <name type="scientific">Datura stramonium</name>
    <name type="common">Jimsonweed</name>
    <name type="synonym">Common thornapple</name>
    <dbReference type="NCBI Taxonomy" id="4076"/>
    <lineage>
        <taxon>Eukaryota</taxon>
        <taxon>Viridiplantae</taxon>
        <taxon>Streptophyta</taxon>
        <taxon>Embryophyta</taxon>
        <taxon>Tracheophyta</taxon>
        <taxon>Spermatophyta</taxon>
        <taxon>Magnoliopsida</taxon>
        <taxon>eudicotyledons</taxon>
        <taxon>Gunneridae</taxon>
        <taxon>Pentapetalae</taxon>
        <taxon>asterids</taxon>
        <taxon>lamiids</taxon>
        <taxon>Solanales</taxon>
        <taxon>Solanaceae</taxon>
        <taxon>Solanoideae</taxon>
        <taxon>Datureae</taxon>
        <taxon>Datura</taxon>
    </lineage>
</organism>
<evidence type="ECO:0000256" key="3">
    <source>
        <dbReference type="ARBA" id="ARBA00022801"/>
    </source>
</evidence>
<sequence length="339" mass="37316">MMKGPMATPNPIMCSDGRLVIDFLAENLGLPLVPPYIGRGNNVSFSEGVNFAVAGATALDQSILEEIGIYNPQTNVSLGTQFGWFKEMLPSLCKSSSECKDFLKNSLILFGEIGGNDYNYPFLDGMSIQMVKSMVPSVINTIGQIINEIIELGAETVIVPGNVPLGCLPSYLSHFIMSTNDDYYDPKTGCINWINKFAEYHNQLLQVELNHLQQLHPHATIIYADYYNALMQLYLSPQKYGFKSAIVACCGGKGPYHYGSSLQCGYPSASVCDDPSTFVSWDGIHSTEAAYKLVAQGLISGPFAIPHINELCTSPQRKNSVHWPFFGSNFEKIVSIMKF</sequence>
<dbReference type="InterPro" id="IPR001087">
    <property type="entry name" value="GDSL"/>
</dbReference>
<dbReference type="Proteomes" id="UP000823775">
    <property type="component" value="Unassembled WGS sequence"/>
</dbReference>
<evidence type="ECO:0000313" key="5">
    <source>
        <dbReference type="EMBL" id="MCD7464972.1"/>
    </source>
</evidence>
<proteinExistence type="inferred from homology"/>
<dbReference type="Pfam" id="PF00657">
    <property type="entry name" value="Lipase_GDSL"/>
    <property type="match status" value="1"/>
</dbReference>
<evidence type="ECO:0000256" key="2">
    <source>
        <dbReference type="ARBA" id="ARBA00022729"/>
    </source>
</evidence>
<comment type="caution">
    <text evidence="5">The sequence shown here is derived from an EMBL/GenBank/DDBJ whole genome shotgun (WGS) entry which is preliminary data.</text>
</comment>
<dbReference type="SUPFAM" id="SSF52266">
    <property type="entry name" value="SGNH hydrolase"/>
    <property type="match status" value="1"/>
</dbReference>
<protein>
    <submittedName>
        <fullName evidence="5">Uncharacterized protein</fullName>
    </submittedName>
</protein>
<dbReference type="PANTHER" id="PTHR22835">
    <property type="entry name" value="ZINC FINGER FYVE DOMAIN CONTAINING PROTEIN"/>
    <property type="match status" value="1"/>
</dbReference>
<name>A0ABS8T333_DATST</name>
<evidence type="ECO:0000313" key="6">
    <source>
        <dbReference type="Proteomes" id="UP000823775"/>
    </source>
</evidence>
<keyword evidence="3" id="KW-0378">Hydrolase</keyword>
<gene>
    <name evidence="5" type="ORF">HAX54_000306</name>
</gene>
<evidence type="ECO:0000256" key="4">
    <source>
        <dbReference type="ARBA" id="ARBA00023180"/>
    </source>
</evidence>
<keyword evidence="4" id="KW-0325">Glycoprotein</keyword>